<dbReference type="InterPro" id="IPR040456">
    <property type="entry name" value="RNase_H2_suB"/>
</dbReference>
<organism evidence="3 4">
    <name type="scientific">Steccherinum ochraceum</name>
    <dbReference type="NCBI Taxonomy" id="92696"/>
    <lineage>
        <taxon>Eukaryota</taxon>
        <taxon>Fungi</taxon>
        <taxon>Dikarya</taxon>
        <taxon>Basidiomycota</taxon>
        <taxon>Agaricomycotina</taxon>
        <taxon>Agaricomycetes</taxon>
        <taxon>Polyporales</taxon>
        <taxon>Steccherinaceae</taxon>
        <taxon>Steccherinum</taxon>
    </lineage>
</organism>
<dbReference type="EMBL" id="RWJN01000008">
    <property type="protein sequence ID" value="TCD71262.1"/>
    <property type="molecule type" value="Genomic_DNA"/>
</dbReference>
<dbReference type="OrthoDB" id="29098at2759"/>
<dbReference type="Pfam" id="PF09468">
    <property type="entry name" value="RNase_H2-Ydr279"/>
    <property type="match status" value="1"/>
</dbReference>
<keyword evidence="4" id="KW-1185">Reference proteome</keyword>
<feature type="region of interest" description="Disordered" evidence="1">
    <location>
        <begin position="1"/>
        <end position="34"/>
    </location>
</feature>
<evidence type="ECO:0000313" key="3">
    <source>
        <dbReference type="EMBL" id="TCD71262.1"/>
    </source>
</evidence>
<feature type="compositionally biased region" description="Gly residues" evidence="1">
    <location>
        <begin position="1"/>
        <end position="13"/>
    </location>
</feature>
<evidence type="ECO:0000313" key="4">
    <source>
        <dbReference type="Proteomes" id="UP000292702"/>
    </source>
</evidence>
<dbReference type="GO" id="GO:0005654">
    <property type="term" value="C:nucleoplasm"/>
    <property type="evidence" value="ECO:0007669"/>
    <property type="project" value="TreeGrafter"/>
</dbReference>
<protein>
    <recommendedName>
        <fullName evidence="2">Ribonuclease H2 subunit B wHTH domain-containing protein</fullName>
    </recommendedName>
</protein>
<sequence length="257" mass="28182">MDAIRGRGGGGGRRAAPALHANRPSLLADPTSTPHTTYGSLDSFRPLDDILDEVKAKVLHLKADATDHENVVSANDLIHFFSLGCTKKAMRHVCEVKDISPEITVYRYSFVRLLEYLKTKVARLHDPKTFDISRTMIRNLAKDGLMEDGKEELLEAGRRKAACELLSQYLPKDTFAELLASYDFVALDAYHNELKQQYASAAAATMSAVEAKESKSGASEGAKKRKVAAKGSHGVEKLKKANTKGMAKLSSFFQKPA</sequence>
<accession>A0A4R0RVJ5</accession>
<dbReference type="PANTHER" id="PTHR13383:SF11">
    <property type="entry name" value="RIBONUCLEASE H2 SUBUNIT B"/>
    <property type="match status" value="1"/>
</dbReference>
<dbReference type="AlphaFoldDB" id="A0A4R0RVJ5"/>
<evidence type="ECO:0000259" key="2">
    <source>
        <dbReference type="Pfam" id="PF09468"/>
    </source>
</evidence>
<dbReference type="PANTHER" id="PTHR13383">
    <property type="entry name" value="RIBONUCLEASE H2 SUBUNIT B"/>
    <property type="match status" value="1"/>
</dbReference>
<proteinExistence type="predicted"/>
<gene>
    <name evidence="3" type="ORF">EIP91_011740</name>
</gene>
<dbReference type="InterPro" id="IPR019024">
    <property type="entry name" value="RNase_H2_suB_wHTH"/>
</dbReference>
<reference evidence="3 4" key="1">
    <citation type="submission" date="2018-11" db="EMBL/GenBank/DDBJ databases">
        <title>Genome assembly of Steccherinum ochraceum LE-BIN_3174, the white-rot fungus of the Steccherinaceae family (The Residual Polyporoid clade, Polyporales, Basidiomycota).</title>
        <authorList>
            <person name="Fedorova T.V."/>
            <person name="Glazunova O.A."/>
            <person name="Landesman E.O."/>
            <person name="Moiseenko K.V."/>
            <person name="Psurtseva N.V."/>
            <person name="Savinova O.S."/>
            <person name="Shakhova N.V."/>
            <person name="Tyazhelova T.V."/>
            <person name="Vasina D.V."/>
        </authorList>
    </citation>
    <scope>NUCLEOTIDE SEQUENCE [LARGE SCALE GENOMIC DNA]</scope>
    <source>
        <strain evidence="3 4">LE-BIN_3174</strain>
    </source>
</reference>
<dbReference type="GO" id="GO:0032299">
    <property type="term" value="C:ribonuclease H2 complex"/>
    <property type="evidence" value="ECO:0007669"/>
    <property type="project" value="InterPro"/>
</dbReference>
<evidence type="ECO:0000256" key="1">
    <source>
        <dbReference type="SAM" id="MobiDB-lite"/>
    </source>
</evidence>
<feature type="region of interest" description="Disordered" evidence="1">
    <location>
        <begin position="213"/>
        <end position="242"/>
    </location>
</feature>
<dbReference type="GO" id="GO:0006401">
    <property type="term" value="P:RNA catabolic process"/>
    <property type="evidence" value="ECO:0007669"/>
    <property type="project" value="TreeGrafter"/>
</dbReference>
<name>A0A4R0RVJ5_9APHY</name>
<feature type="domain" description="Ribonuclease H2 subunit B wHTH" evidence="2">
    <location>
        <begin position="42"/>
        <end position="178"/>
    </location>
</feature>
<dbReference type="Gene3D" id="1.10.20.120">
    <property type="match status" value="1"/>
</dbReference>
<dbReference type="STRING" id="92696.A0A4R0RVJ5"/>
<comment type="caution">
    <text evidence="3">The sequence shown here is derived from an EMBL/GenBank/DDBJ whole genome shotgun (WGS) entry which is preliminary data.</text>
</comment>
<dbReference type="Proteomes" id="UP000292702">
    <property type="component" value="Unassembled WGS sequence"/>
</dbReference>